<evidence type="ECO:0000256" key="6">
    <source>
        <dbReference type="ARBA" id="ARBA00022729"/>
    </source>
</evidence>
<dbReference type="InterPro" id="IPR017241">
    <property type="entry name" value="Toll-like_receptor"/>
</dbReference>
<dbReference type="EMBL" id="CACVKT020002575">
    <property type="protein sequence ID" value="CAC5378518.1"/>
    <property type="molecule type" value="Genomic_DNA"/>
</dbReference>
<evidence type="ECO:0000256" key="12">
    <source>
        <dbReference type="ARBA" id="ARBA00023180"/>
    </source>
</evidence>
<reference evidence="15 16" key="1">
    <citation type="submission" date="2020-06" db="EMBL/GenBank/DDBJ databases">
        <authorList>
            <person name="Li R."/>
            <person name="Bekaert M."/>
        </authorList>
    </citation>
    <scope>NUCLEOTIDE SEQUENCE [LARGE SCALE GENOMIC DNA]</scope>
    <source>
        <strain evidence="16">wild</strain>
    </source>
</reference>
<dbReference type="Pfam" id="PF01582">
    <property type="entry name" value="TIR"/>
    <property type="match status" value="1"/>
</dbReference>
<protein>
    <submittedName>
        <fullName evidence="15">TLR13</fullName>
    </submittedName>
</protein>
<dbReference type="PANTHER" id="PTHR24365">
    <property type="entry name" value="TOLL-LIKE RECEPTOR"/>
    <property type="match status" value="1"/>
</dbReference>
<dbReference type="Pfam" id="PF13855">
    <property type="entry name" value="LRR_8"/>
    <property type="match status" value="2"/>
</dbReference>
<dbReference type="InterPro" id="IPR001611">
    <property type="entry name" value="Leu-rich_rpt"/>
</dbReference>
<dbReference type="Gene3D" id="3.40.50.10140">
    <property type="entry name" value="Toll/interleukin-1 receptor homology (TIR) domain"/>
    <property type="match status" value="1"/>
</dbReference>
<dbReference type="GO" id="GO:0045087">
    <property type="term" value="P:innate immune response"/>
    <property type="evidence" value="ECO:0007669"/>
    <property type="project" value="UniProtKB-KW"/>
</dbReference>
<accession>A0A6J8B3Q1</accession>
<sequence>MLSQKLHRDHYLSFMSALQNLIYQRIFAVSINTMRISNLYITSAYVIYTISVVITGILTEYVCKFDQRCECYSYNSKTEVYCANKNITDSDIPHFSRGIHKLFLNFNQIKRIPQTTFNHLETLTELDLSWNRLSYIEEGTFYGLSSLKKLSMKGNCLNYSLEIPNDIFKPLVSLTHLNVARNLLFNTNRVFHTFPSAFITSLHKLQSIEVDAGHPLSLFRFSNGYKSLTHLTRLKIDFCLLPSLINVTFLYLQYLDHIEMRNCRIQEYEVGTLPNIKNIRYLDISDNFLNDDSLSRLMKDLSSNEELKVMKMTNCCPSIVIYIPASIYLTESKIEEIYANNNSFIQASEYGRYFMLPTTLKVFDFSNNKLGIFFFGMPYLWILNLRNNSLGTYLSSERYTNSCKTELREVDISHNRIYELSYSIFHGHLKAVKINLSQNKLTDVTFDLSHLVSLEKLDLSRNNIGGISSQASMDTLHKLSKKLKIDLSNNMLKCSCENLYFLQWMNANLDMFICKHKYTCRFDNNDVVYMTNFNDVVKQLEKKCNSHTTLITCIVLGITTASIVLFAGLMFRFRWKLRYLYYMTRHKYNVFKSIQSSPTYKYDAFISYANEETDFVVNEIIPNLECDCNLKLCVHQRDFLPGEEITQNITNGIHQSKRTICILTRSFLDSYYCMFEFNMARMESIYSRNDQNILFLIFYEQLRPKDLPLVILELVQKQSYIEYPNDEQGNVVFWDKIKESLVSS</sequence>
<evidence type="ECO:0000256" key="13">
    <source>
        <dbReference type="SAM" id="Phobius"/>
    </source>
</evidence>
<comment type="similarity">
    <text evidence="2">Belongs to the Toll-like receptor family.</text>
</comment>
<dbReference type="SMART" id="SM00369">
    <property type="entry name" value="LRR_TYP"/>
    <property type="match status" value="5"/>
</dbReference>
<dbReference type="InterPro" id="IPR000157">
    <property type="entry name" value="TIR_dom"/>
</dbReference>
<keyword evidence="7" id="KW-0677">Repeat</keyword>
<dbReference type="InterPro" id="IPR003591">
    <property type="entry name" value="Leu-rich_rpt_typical-subtyp"/>
</dbReference>
<comment type="subcellular location">
    <subcellularLocation>
        <location evidence="1">Membrane</location>
        <topology evidence="1">Single-pass type I membrane protein</topology>
    </subcellularLocation>
</comment>
<feature type="transmembrane region" description="Helical" evidence="13">
    <location>
        <begin position="549"/>
        <end position="571"/>
    </location>
</feature>
<dbReference type="FunFam" id="3.40.50.10140:FF:000001">
    <property type="entry name" value="Toll-like receptor 2"/>
    <property type="match status" value="1"/>
</dbReference>
<evidence type="ECO:0000256" key="7">
    <source>
        <dbReference type="ARBA" id="ARBA00022737"/>
    </source>
</evidence>
<dbReference type="InterPro" id="IPR032675">
    <property type="entry name" value="LRR_dom_sf"/>
</dbReference>
<evidence type="ECO:0000256" key="11">
    <source>
        <dbReference type="ARBA" id="ARBA00023170"/>
    </source>
</evidence>
<name>A0A6J8B3Q1_MYTCO</name>
<dbReference type="PANTHER" id="PTHR24365:SF541">
    <property type="entry name" value="PROTEIN TOLL-RELATED"/>
    <property type="match status" value="1"/>
</dbReference>
<feature type="domain" description="TIR" evidence="14">
    <location>
        <begin position="600"/>
        <end position="741"/>
    </location>
</feature>
<keyword evidence="5 13" id="KW-0812">Transmembrane</keyword>
<keyword evidence="4" id="KW-0433">Leucine-rich repeat</keyword>
<organism evidence="15 16">
    <name type="scientific">Mytilus coruscus</name>
    <name type="common">Sea mussel</name>
    <dbReference type="NCBI Taxonomy" id="42192"/>
    <lineage>
        <taxon>Eukaryota</taxon>
        <taxon>Metazoa</taxon>
        <taxon>Spiralia</taxon>
        <taxon>Lophotrochozoa</taxon>
        <taxon>Mollusca</taxon>
        <taxon>Bivalvia</taxon>
        <taxon>Autobranchia</taxon>
        <taxon>Pteriomorphia</taxon>
        <taxon>Mytilida</taxon>
        <taxon>Mytiloidea</taxon>
        <taxon>Mytilidae</taxon>
        <taxon>Mytilinae</taxon>
        <taxon>Mytilus</taxon>
    </lineage>
</organism>
<evidence type="ECO:0000256" key="3">
    <source>
        <dbReference type="ARBA" id="ARBA00022588"/>
    </source>
</evidence>
<keyword evidence="11" id="KW-0675">Receptor</keyword>
<gene>
    <name evidence="15" type="ORF">MCOR_14711</name>
</gene>
<evidence type="ECO:0000259" key="14">
    <source>
        <dbReference type="PROSITE" id="PS50104"/>
    </source>
</evidence>
<evidence type="ECO:0000313" key="15">
    <source>
        <dbReference type="EMBL" id="CAC5378518.1"/>
    </source>
</evidence>
<dbReference type="SUPFAM" id="SSF52200">
    <property type="entry name" value="Toll/Interleukin receptor TIR domain"/>
    <property type="match status" value="1"/>
</dbReference>
<evidence type="ECO:0000256" key="10">
    <source>
        <dbReference type="ARBA" id="ARBA00023136"/>
    </source>
</evidence>
<dbReference type="SUPFAM" id="SSF52058">
    <property type="entry name" value="L domain-like"/>
    <property type="match status" value="1"/>
</dbReference>
<keyword evidence="3" id="KW-0399">Innate immunity</keyword>
<dbReference type="SMART" id="SM00255">
    <property type="entry name" value="TIR"/>
    <property type="match status" value="1"/>
</dbReference>
<dbReference type="Proteomes" id="UP000507470">
    <property type="component" value="Unassembled WGS sequence"/>
</dbReference>
<keyword evidence="12" id="KW-0325">Glycoprotein</keyword>
<keyword evidence="6" id="KW-0732">Signal</keyword>
<dbReference type="InterPro" id="IPR035897">
    <property type="entry name" value="Toll_tir_struct_dom_sf"/>
</dbReference>
<dbReference type="OrthoDB" id="1421090at2759"/>
<evidence type="ECO:0000256" key="8">
    <source>
        <dbReference type="ARBA" id="ARBA00022859"/>
    </source>
</evidence>
<evidence type="ECO:0000256" key="1">
    <source>
        <dbReference type="ARBA" id="ARBA00004479"/>
    </source>
</evidence>
<keyword evidence="9 13" id="KW-1133">Transmembrane helix</keyword>
<dbReference type="PROSITE" id="PS51450">
    <property type="entry name" value="LRR"/>
    <property type="match status" value="2"/>
</dbReference>
<dbReference type="PRINTS" id="PR01537">
    <property type="entry name" value="INTRLKN1R1F"/>
</dbReference>
<dbReference type="PIRSF" id="PIRSF037595">
    <property type="entry name" value="Toll-like_receptor"/>
    <property type="match status" value="1"/>
</dbReference>
<evidence type="ECO:0000256" key="5">
    <source>
        <dbReference type="ARBA" id="ARBA00022692"/>
    </source>
</evidence>
<keyword evidence="16" id="KW-1185">Reference proteome</keyword>
<evidence type="ECO:0000313" key="16">
    <source>
        <dbReference type="Proteomes" id="UP000507470"/>
    </source>
</evidence>
<dbReference type="Gene3D" id="3.80.10.10">
    <property type="entry name" value="Ribonuclease Inhibitor"/>
    <property type="match status" value="2"/>
</dbReference>
<keyword evidence="8" id="KW-0391">Immunity</keyword>
<feature type="transmembrane region" description="Helical" evidence="13">
    <location>
        <begin position="39"/>
        <end position="59"/>
    </location>
</feature>
<evidence type="ECO:0000256" key="4">
    <source>
        <dbReference type="ARBA" id="ARBA00022614"/>
    </source>
</evidence>
<dbReference type="AlphaFoldDB" id="A0A6J8B3Q1"/>
<keyword evidence="10 13" id="KW-0472">Membrane</keyword>
<dbReference type="PROSITE" id="PS50104">
    <property type="entry name" value="TIR"/>
    <property type="match status" value="1"/>
</dbReference>
<proteinExistence type="inferred from homology"/>
<evidence type="ECO:0000256" key="9">
    <source>
        <dbReference type="ARBA" id="ARBA00022989"/>
    </source>
</evidence>
<dbReference type="GO" id="GO:0002224">
    <property type="term" value="P:toll-like receptor signaling pathway"/>
    <property type="evidence" value="ECO:0007669"/>
    <property type="project" value="InterPro"/>
</dbReference>
<evidence type="ECO:0000256" key="2">
    <source>
        <dbReference type="ARBA" id="ARBA00009634"/>
    </source>
</evidence>
<dbReference type="GO" id="GO:0004888">
    <property type="term" value="F:transmembrane signaling receptor activity"/>
    <property type="evidence" value="ECO:0007669"/>
    <property type="project" value="InterPro"/>
</dbReference>
<dbReference type="GO" id="GO:0005886">
    <property type="term" value="C:plasma membrane"/>
    <property type="evidence" value="ECO:0007669"/>
    <property type="project" value="TreeGrafter"/>
</dbReference>